<evidence type="ECO:0000313" key="3">
    <source>
        <dbReference type="EMBL" id="EWG53737.1"/>
    </source>
</evidence>
<proteinExistence type="predicted"/>
<dbReference type="PANTHER" id="PTHR38795:SF1">
    <property type="entry name" value="DUF6604 DOMAIN-CONTAINING PROTEIN"/>
    <property type="match status" value="1"/>
</dbReference>
<name>W7NB64_GIBM7</name>
<evidence type="ECO:0000259" key="2">
    <source>
        <dbReference type="Pfam" id="PF20253"/>
    </source>
</evidence>
<dbReference type="Proteomes" id="UP000009096">
    <property type="component" value="Chromosome 4"/>
</dbReference>
<dbReference type="VEuPathDB" id="FungiDB:FVEG_17165"/>
<sequence length="249" mass="28016">MAISHSQTRLRQVPPGRLEGNAREKAKQKAAESNQETCQKYTVAIKDFVPMAEHIAPQTKPRIQVPGSFATTIDRVIYERSSFRGLLAEQGVEVEETADLNHAYFVRVLQAVREALRPNMPKSAKDKVPHPSTPRSLAQSFGQLTVEDPSREFLKAPEVERPKQMAQDNTIYELEEQDTLDDALTVWHLLMVDAGKIRDRIAWVWKAYRDGKLDITVAGVATDTGIHMLAILEEQSRLILHQHGGCLKS</sequence>
<organism evidence="3 4">
    <name type="scientific">Gibberella moniliformis (strain M3125 / FGSC 7600)</name>
    <name type="common">Maize ear and stalk rot fungus</name>
    <name type="synonym">Fusarium verticillioides</name>
    <dbReference type="NCBI Taxonomy" id="334819"/>
    <lineage>
        <taxon>Eukaryota</taxon>
        <taxon>Fungi</taxon>
        <taxon>Dikarya</taxon>
        <taxon>Ascomycota</taxon>
        <taxon>Pezizomycotina</taxon>
        <taxon>Sordariomycetes</taxon>
        <taxon>Hypocreomycetidae</taxon>
        <taxon>Hypocreales</taxon>
        <taxon>Nectriaceae</taxon>
        <taxon>Fusarium</taxon>
        <taxon>Fusarium fujikuroi species complex</taxon>
    </lineage>
</organism>
<feature type="domain" description="DUF6604" evidence="2">
    <location>
        <begin position="8"/>
        <end position="235"/>
    </location>
</feature>
<keyword evidence="4" id="KW-1185">Reference proteome</keyword>
<dbReference type="EMBL" id="CM000581">
    <property type="protein sequence ID" value="EWG53737.1"/>
    <property type="molecule type" value="Genomic_DNA"/>
</dbReference>
<feature type="compositionally biased region" description="Basic and acidic residues" evidence="1">
    <location>
        <begin position="20"/>
        <end position="30"/>
    </location>
</feature>
<dbReference type="RefSeq" id="XP_018759928.1">
    <property type="nucleotide sequence ID" value="XM_018906437.1"/>
</dbReference>
<dbReference type="OrthoDB" id="5238236at2759"/>
<evidence type="ECO:0000313" key="4">
    <source>
        <dbReference type="Proteomes" id="UP000009096"/>
    </source>
</evidence>
<dbReference type="EMBL" id="DS022259">
    <property type="protein sequence ID" value="EWG53737.1"/>
    <property type="molecule type" value="Genomic_DNA"/>
</dbReference>
<dbReference type="PANTHER" id="PTHR38795">
    <property type="entry name" value="DUF6604 DOMAIN-CONTAINING PROTEIN"/>
    <property type="match status" value="1"/>
</dbReference>
<dbReference type="KEGG" id="fvr:FVEG_17165"/>
<dbReference type="InterPro" id="IPR046539">
    <property type="entry name" value="DUF6604"/>
</dbReference>
<protein>
    <recommendedName>
        <fullName evidence="2">DUF6604 domain-containing protein</fullName>
    </recommendedName>
</protein>
<feature type="compositionally biased region" description="Polar residues" evidence="1">
    <location>
        <begin position="1"/>
        <end position="10"/>
    </location>
</feature>
<dbReference type="GeneID" id="30074041"/>
<dbReference type="Pfam" id="PF20253">
    <property type="entry name" value="DUF6604"/>
    <property type="match status" value="1"/>
</dbReference>
<gene>
    <name evidence="3" type="ORF">FVEG_17165</name>
</gene>
<evidence type="ECO:0000256" key="1">
    <source>
        <dbReference type="SAM" id="MobiDB-lite"/>
    </source>
</evidence>
<feature type="region of interest" description="Disordered" evidence="1">
    <location>
        <begin position="1"/>
        <end position="35"/>
    </location>
</feature>
<dbReference type="AlphaFoldDB" id="W7NB64"/>
<accession>W7NB64</accession>
<feature type="region of interest" description="Disordered" evidence="1">
    <location>
        <begin position="119"/>
        <end position="141"/>
    </location>
</feature>
<reference evidence="3 4" key="1">
    <citation type="journal article" date="2010" name="Nature">
        <title>Comparative genomics reveals mobile pathogenicity chromosomes in Fusarium.</title>
        <authorList>
            <person name="Ma L.J."/>
            <person name="van der Does H.C."/>
            <person name="Borkovich K.A."/>
            <person name="Coleman J.J."/>
            <person name="Daboussi M.J."/>
            <person name="Di Pietro A."/>
            <person name="Dufresne M."/>
            <person name="Freitag M."/>
            <person name="Grabherr M."/>
            <person name="Henrissat B."/>
            <person name="Houterman P.M."/>
            <person name="Kang S."/>
            <person name="Shim W.B."/>
            <person name="Woloshuk C."/>
            <person name="Xie X."/>
            <person name="Xu J.R."/>
            <person name="Antoniw J."/>
            <person name="Baker S.E."/>
            <person name="Bluhm B.H."/>
            <person name="Breakspear A."/>
            <person name="Brown D.W."/>
            <person name="Butchko R.A."/>
            <person name="Chapman S."/>
            <person name="Coulson R."/>
            <person name="Coutinho P.M."/>
            <person name="Danchin E.G."/>
            <person name="Diener A."/>
            <person name="Gale L.R."/>
            <person name="Gardiner D.M."/>
            <person name="Goff S."/>
            <person name="Hammond-Kosack K.E."/>
            <person name="Hilburn K."/>
            <person name="Hua-Van A."/>
            <person name="Jonkers W."/>
            <person name="Kazan K."/>
            <person name="Kodira C.D."/>
            <person name="Koehrsen M."/>
            <person name="Kumar L."/>
            <person name="Lee Y.H."/>
            <person name="Li L."/>
            <person name="Manners J.M."/>
            <person name="Miranda-Saavedra D."/>
            <person name="Mukherjee M."/>
            <person name="Park G."/>
            <person name="Park J."/>
            <person name="Park S.Y."/>
            <person name="Proctor R.H."/>
            <person name="Regev A."/>
            <person name="Ruiz-Roldan M.C."/>
            <person name="Sain D."/>
            <person name="Sakthikumar S."/>
            <person name="Sykes S."/>
            <person name="Schwartz D.C."/>
            <person name="Turgeon B.G."/>
            <person name="Wapinski I."/>
            <person name="Yoder O."/>
            <person name="Young S."/>
            <person name="Zeng Q."/>
            <person name="Zhou S."/>
            <person name="Galagan J."/>
            <person name="Cuomo C.A."/>
            <person name="Kistler H.C."/>
            <person name="Rep M."/>
        </authorList>
    </citation>
    <scope>NUCLEOTIDE SEQUENCE [LARGE SCALE GENOMIC DNA]</scope>
    <source>
        <strain evidence="4">M3125 / FGSC 7600</strain>
    </source>
</reference>